<evidence type="ECO:0000256" key="9">
    <source>
        <dbReference type="ARBA" id="ARBA00042761"/>
    </source>
</evidence>
<dbReference type="Pfam" id="PF01612">
    <property type="entry name" value="DNA_pol_A_exo1"/>
    <property type="match status" value="1"/>
</dbReference>
<keyword evidence="3" id="KW-0479">Metal-binding</keyword>
<dbReference type="GO" id="GO:0006139">
    <property type="term" value="P:nucleobase-containing compound metabolic process"/>
    <property type="evidence" value="ECO:0007669"/>
    <property type="project" value="InterPro"/>
</dbReference>
<keyword evidence="4" id="KW-0378">Hydrolase</keyword>
<evidence type="ECO:0000256" key="3">
    <source>
        <dbReference type="ARBA" id="ARBA00022723"/>
    </source>
</evidence>
<dbReference type="AlphaFoldDB" id="A0A834Z816"/>
<keyword evidence="6" id="KW-0460">Magnesium</keyword>
<reference evidence="12 13" key="1">
    <citation type="submission" date="2020-04" db="EMBL/GenBank/DDBJ databases">
        <title>Plant Genome Project.</title>
        <authorList>
            <person name="Zhang R.-G."/>
        </authorList>
    </citation>
    <scope>NUCLEOTIDE SEQUENCE [LARGE SCALE GENOMIC DNA]</scope>
    <source>
        <strain evidence="12">YNK0</strain>
        <tissue evidence="12">Leaf</tissue>
    </source>
</reference>
<evidence type="ECO:0000256" key="5">
    <source>
        <dbReference type="ARBA" id="ARBA00022839"/>
    </source>
</evidence>
<sequence>MESGAEPSLDWEKPMSQDELDAIEAAFDSASSSSLIKRTTRPSDHDQVPSKGRRLPDSMLQSSTLINSVCPRNRGSPFSSSHQVNLKMRYPTMNFGGQIIYCRTVTEVERATMELLEIIEAKKRNMDEVFLGFDIEWRPTFRRGAACRKAAVMQICGDTSHCYVMHIIHSGIPPILQSLLEDSASLKVGVCIANDAVKVLKDYNVCIKALEDLSSLANLKLGGIRRKWSLSSLTEMLTCKQLEKPNKIRLGDWEADVLSRKQLQYAATDAFVSWYLCQEAAEKDKRKLEKDLEDENEGAGVYSAYLKKHYILANDRWIEDIKPEILNGHNV</sequence>
<dbReference type="PANTHER" id="PTHR13620:SF109">
    <property type="entry name" value="3'-5' EXONUCLEASE"/>
    <property type="match status" value="1"/>
</dbReference>
<dbReference type="GO" id="GO:0008408">
    <property type="term" value="F:3'-5' exonuclease activity"/>
    <property type="evidence" value="ECO:0007669"/>
    <property type="project" value="InterPro"/>
</dbReference>
<comment type="caution">
    <text evidence="12">The sequence shown here is derived from an EMBL/GenBank/DDBJ whole genome shotgun (WGS) entry which is preliminary data.</text>
</comment>
<protein>
    <recommendedName>
        <fullName evidence="8">3'-5' exonuclease</fullName>
    </recommendedName>
    <alternativeName>
        <fullName evidence="9">Werner Syndrome-like exonuclease</fullName>
    </alternativeName>
</protein>
<dbReference type="InterPro" id="IPR051132">
    <property type="entry name" value="3-5_Exonuclease_domain"/>
</dbReference>
<evidence type="ECO:0000256" key="7">
    <source>
        <dbReference type="ARBA" id="ARBA00023242"/>
    </source>
</evidence>
<keyword evidence="2" id="KW-0540">Nuclease</keyword>
<dbReference type="PANTHER" id="PTHR13620">
    <property type="entry name" value="3-5 EXONUCLEASE"/>
    <property type="match status" value="1"/>
</dbReference>
<dbReference type="Gene3D" id="3.30.420.10">
    <property type="entry name" value="Ribonuclease H-like superfamily/Ribonuclease H"/>
    <property type="match status" value="1"/>
</dbReference>
<name>A0A834Z816_TETSI</name>
<evidence type="ECO:0000256" key="8">
    <source>
        <dbReference type="ARBA" id="ARBA00040531"/>
    </source>
</evidence>
<accession>A0A834Z816</accession>
<comment type="subcellular location">
    <subcellularLocation>
        <location evidence="1">Nucleus</location>
    </subcellularLocation>
</comment>
<dbReference type="SUPFAM" id="SSF53098">
    <property type="entry name" value="Ribonuclease H-like"/>
    <property type="match status" value="1"/>
</dbReference>
<evidence type="ECO:0000256" key="1">
    <source>
        <dbReference type="ARBA" id="ARBA00004123"/>
    </source>
</evidence>
<dbReference type="SMART" id="SM00474">
    <property type="entry name" value="35EXOc"/>
    <property type="match status" value="1"/>
</dbReference>
<feature type="domain" description="3'-5' exonuclease" evidence="11">
    <location>
        <begin position="113"/>
        <end position="285"/>
    </location>
</feature>
<proteinExistence type="predicted"/>
<dbReference type="GO" id="GO:0005634">
    <property type="term" value="C:nucleus"/>
    <property type="evidence" value="ECO:0007669"/>
    <property type="project" value="UniProtKB-SubCell"/>
</dbReference>
<dbReference type="OrthoDB" id="1920326at2759"/>
<evidence type="ECO:0000256" key="4">
    <source>
        <dbReference type="ARBA" id="ARBA00022801"/>
    </source>
</evidence>
<dbReference type="Proteomes" id="UP000655225">
    <property type="component" value="Unassembled WGS sequence"/>
</dbReference>
<gene>
    <name evidence="12" type="ORF">HHK36_013107</name>
</gene>
<feature type="region of interest" description="Disordered" evidence="10">
    <location>
        <begin position="28"/>
        <end position="57"/>
    </location>
</feature>
<dbReference type="FunFam" id="3.30.420.10:FF:000114">
    <property type="entry name" value="Werner Syndrome-like exonuclease"/>
    <property type="match status" value="1"/>
</dbReference>
<dbReference type="InterPro" id="IPR036397">
    <property type="entry name" value="RNaseH_sf"/>
</dbReference>
<dbReference type="GO" id="GO:0046872">
    <property type="term" value="F:metal ion binding"/>
    <property type="evidence" value="ECO:0007669"/>
    <property type="project" value="UniProtKB-KW"/>
</dbReference>
<evidence type="ECO:0000259" key="11">
    <source>
        <dbReference type="SMART" id="SM00474"/>
    </source>
</evidence>
<dbReference type="GO" id="GO:0003676">
    <property type="term" value="F:nucleic acid binding"/>
    <property type="evidence" value="ECO:0007669"/>
    <property type="project" value="InterPro"/>
</dbReference>
<keyword evidence="7" id="KW-0539">Nucleus</keyword>
<dbReference type="CDD" id="cd06141">
    <property type="entry name" value="WRN_exo"/>
    <property type="match status" value="1"/>
</dbReference>
<evidence type="ECO:0000256" key="6">
    <source>
        <dbReference type="ARBA" id="ARBA00022842"/>
    </source>
</evidence>
<dbReference type="InterPro" id="IPR012337">
    <property type="entry name" value="RNaseH-like_sf"/>
</dbReference>
<dbReference type="InterPro" id="IPR002562">
    <property type="entry name" value="3'-5'_exonuclease_dom"/>
</dbReference>
<dbReference type="Pfam" id="PF08155">
    <property type="entry name" value="NOGCT"/>
    <property type="match status" value="1"/>
</dbReference>
<keyword evidence="13" id="KW-1185">Reference proteome</keyword>
<evidence type="ECO:0000313" key="12">
    <source>
        <dbReference type="EMBL" id="KAF8402155.1"/>
    </source>
</evidence>
<evidence type="ECO:0000256" key="10">
    <source>
        <dbReference type="SAM" id="MobiDB-lite"/>
    </source>
</evidence>
<dbReference type="OMA" id="HIVYSRT"/>
<dbReference type="InterPro" id="IPR012973">
    <property type="entry name" value="NOG_C"/>
</dbReference>
<evidence type="ECO:0000313" key="13">
    <source>
        <dbReference type="Proteomes" id="UP000655225"/>
    </source>
</evidence>
<evidence type="ECO:0000256" key="2">
    <source>
        <dbReference type="ARBA" id="ARBA00022722"/>
    </source>
</evidence>
<organism evidence="12 13">
    <name type="scientific">Tetracentron sinense</name>
    <name type="common">Spur-leaf</name>
    <dbReference type="NCBI Taxonomy" id="13715"/>
    <lineage>
        <taxon>Eukaryota</taxon>
        <taxon>Viridiplantae</taxon>
        <taxon>Streptophyta</taxon>
        <taxon>Embryophyta</taxon>
        <taxon>Tracheophyta</taxon>
        <taxon>Spermatophyta</taxon>
        <taxon>Magnoliopsida</taxon>
        <taxon>Trochodendrales</taxon>
        <taxon>Trochodendraceae</taxon>
        <taxon>Tetracentron</taxon>
    </lineage>
</organism>
<dbReference type="EMBL" id="JABCRI010000008">
    <property type="protein sequence ID" value="KAF8402155.1"/>
    <property type="molecule type" value="Genomic_DNA"/>
</dbReference>
<keyword evidence="5" id="KW-0269">Exonuclease</keyword>